<sequence length="693" mass="78563">MADINRVGSSMDVCDEGLDEEPGVVQERKRALEAKRSAKSPFLIGTIEDVNQKISKLEQRLQTYTQLVVESRASEVPETEKLPTSARDRLRYQEREKENKDVCKFAGMYTLKSTFLPNLSERVKKISKISMAPGREKKKCYSLFMFIFLKVKIEKDAGKPKFVELHQFPGYDPVELTPLPGNTGASDILQIVVNASVNLDKKPTYQPEFERLFFSPMSQALLMDTFWYIFLEHFQSMPEAQQKLFNRVAHNYVKLMLFAKNPLFRDTFLKDYPSLMSQAVYAAFCHCFPDSFRQFGEDFKNSVMFLVFGWMAGIRPSPRSWETWNFAKLEPPNIRTRGDTTNKKKKPGLAFNFDYLDSLVSGRPSQYASSLSLNQSASKSSQGSNRGKHARQRKRVGSIRLHGSHSSPGPDKQSPSSSNDNTAITARLIDTVAEAQRNPLKSTARDSIDSHRSCGKLTARDGSDTQRTQQTRVTGKDGGVEGLSPIRELAAEEDNLEKKTSQFSISAMQDTSREKEKPVMKSHPACKGPKLLRAAFNTNGRSPLVAHFLRMRHLAADLNLVVRINRTQIESLPPYPFLCSLKLSVWHFTTLSLTTVTLDAPTYQDVIRESSKTIKAIEKQFQEMYAKNQREAAAFREEYVAKMRDYRQREAALLSSRVEVKRLSELIILEQKKGDSFSAGANQAMEEALMNQN</sequence>
<evidence type="ECO:0000256" key="1">
    <source>
        <dbReference type="ARBA" id="ARBA00008666"/>
    </source>
</evidence>
<dbReference type="InterPro" id="IPR029417">
    <property type="entry name" value="FAM227"/>
</dbReference>
<name>A0ABD0KUI8_9CAEN</name>
<dbReference type="PANTHER" id="PTHR33560">
    <property type="entry name" value="PROTEIN FAM227B"/>
    <property type="match status" value="1"/>
</dbReference>
<evidence type="ECO:0008006" key="5">
    <source>
        <dbReference type="Google" id="ProtNLM"/>
    </source>
</evidence>
<comment type="caution">
    <text evidence="3">The sequence shown here is derived from an EMBL/GenBank/DDBJ whole genome shotgun (WGS) entry which is preliminary data.</text>
</comment>
<accession>A0ABD0KUI8</accession>
<feature type="compositionally biased region" description="Polar residues" evidence="2">
    <location>
        <begin position="501"/>
        <end position="510"/>
    </location>
</feature>
<proteinExistence type="inferred from homology"/>
<dbReference type="AlphaFoldDB" id="A0ABD0KUI8"/>
<feature type="compositionally biased region" description="Basic residues" evidence="2">
    <location>
        <begin position="386"/>
        <end position="397"/>
    </location>
</feature>
<evidence type="ECO:0000313" key="3">
    <source>
        <dbReference type="EMBL" id="KAK7490847.1"/>
    </source>
</evidence>
<feature type="compositionally biased region" description="Basic and acidic residues" evidence="2">
    <location>
        <begin position="443"/>
        <end position="464"/>
    </location>
</feature>
<protein>
    <recommendedName>
        <fullName evidence="5">Protein FAM227A</fullName>
    </recommendedName>
</protein>
<dbReference type="EMBL" id="JACVVK020000122">
    <property type="protein sequence ID" value="KAK7490847.1"/>
    <property type="molecule type" value="Genomic_DNA"/>
</dbReference>
<feature type="region of interest" description="Disordered" evidence="2">
    <location>
        <begin position="370"/>
        <end position="421"/>
    </location>
</feature>
<evidence type="ECO:0000313" key="4">
    <source>
        <dbReference type="Proteomes" id="UP001519460"/>
    </source>
</evidence>
<organism evidence="3 4">
    <name type="scientific">Batillaria attramentaria</name>
    <dbReference type="NCBI Taxonomy" id="370345"/>
    <lineage>
        <taxon>Eukaryota</taxon>
        <taxon>Metazoa</taxon>
        <taxon>Spiralia</taxon>
        <taxon>Lophotrochozoa</taxon>
        <taxon>Mollusca</taxon>
        <taxon>Gastropoda</taxon>
        <taxon>Caenogastropoda</taxon>
        <taxon>Sorbeoconcha</taxon>
        <taxon>Cerithioidea</taxon>
        <taxon>Batillariidae</taxon>
        <taxon>Batillaria</taxon>
    </lineage>
</organism>
<gene>
    <name evidence="3" type="ORF">BaRGS_00017903</name>
</gene>
<dbReference type="Proteomes" id="UP001519460">
    <property type="component" value="Unassembled WGS sequence"/>
</dbReference>
<keyword evidence="4" id="KW-1185">Reference proteome</keyword>
<feature type="compositionally biased region" description="Acidic residues" evidence="2">
    <location>
        <begin position="13"/>
        <end position="22"/>
    </location>
</feature>
<dbReference type="Pfam" id="PF14922">
    <property type="entry name" value="FWWh"/>
    <property type="match status" value="1"/>
</dbReference>
<dbReference type="PANTHER" id="PTHR33560:SF1">
    <property type="entry name" value="PROTEIN FAM227A"/>
    <property type="match status" value="1"/>
</dbReference>
<feature type="region of interest" description="Disordered" evidence="2">
    <location>
        <begin position="437"/>
        <end position="525"/>
    </location>
</feature>
<feature type="compositionally biased region" description="Low complexity" evidence="2">
    <location>
        <begin position="370"/>
        <end position="385"/>
    </location>
</feature>
<evidence type="ECO:0000256" key="2">
    <source>
        <dbReference type="SAM" id="MobiDB-lite"/>
    </source>
</evidence>
<reference evidence="3 4" key="1">
    <citation type="journal article" date="2023" name="Sci. Data">
        <title>Genome assembly of the Korean intertidal mud-creeper Batillaria attramentaria.</title>
        <authorList>
            <person name="Patra A.K."/>
            <person name="Ho P.T."/>
            <person name="Jun S."/>
            <person name="Lee S.J."/>
            <person name="Kim Y."/>
            <person name="Won Y.J."/>
        </authorList>
    </citation>
    <scope>NUCLEOTIDE SEQUENCE [LARGE SCALE GENOMIC DNA]</scope>
    <source>
        <strain evidence="3">Wonlab-2016</strain>
    </source>
</reference>
<feature type="region of interest" description="Disordered" evidence="2">
    <location>
        <begin position="1"/>
        <end position="25"/>
    </location>
</feature>
<comment type="similarity">
    <text evidence="1">Belongs to the FAM227 family.</text>
</comment>